<feature type="domain" description="Acetyl-CoA dehydrogenase-like C-terminal" evidence="9">
    <location>
        <begin position="477"/>
        <end position="606"/>
    </location>
</feature>
<sequence length="611" mass="67083">MTHFRPNVRDIEFNLFEVLGVDRLLDDGCYGDLDTETVRHIFEEVVRLAEGPLAESYVQADRHPIRFDAASHEVVVTDPLRKSVLALKEAGWWRLGIPEDIGGTLAPMPMVWAVREILHSANLSAAFFNLGPEMAAALWEVGTPEQRRWAAVAMERGWAGTMVLTEPDAGSDVGAGVTKAVEQSDGTWHITGVKRFISGGDVGDTAENIFHLVLARPQGAGPGTKGLSMFFVPKHLFDPATMQITSRNGVYVTGVEHKMGIKSSPTCEITFGRDQPAIGWLVGDVHNGIAQMFKVMENARMGTGVMSTGMLSTGYLSALDYAKTRIQGPDLTRTSDKTAPRVPIIRHPEVRRSLLTQKSYAEGLRALYLFTAVHQDAVPQLARSVSHAEPELAAKINDLLLPVVKAVSSERAYDTLKLSLQMFGGSGYLQDYPMEQYVRDCLINTLYEGTTAIQAQDLLFRKIIRDDGQTLDHVLGLIVKFTESAGGSTFQQERALLATAIEDIRSMVHTLRGHFDAAREEPTEVYRTGLGSVPLLFALGDLVIGWLLLWQAKVANDALLQAHSDQGRQFYNGKITSARFFARTALPGISAIRAAVEAEDYGVMELAEEAF</sequence>
<dbReference type="GO" id="GO:0005886">
    <property type="term" value="C:plasma membrane"/>
    <property type="evidence" value="ECO:0007669"/>
    <property type="project" value="TreeGrafter"/>
</dbReference>
<dbReference type="InterPro" id="IPR046373">
    <property type="entry name" value="Acyl-CoA_Oxase/DH_mid-dom_sf"/>
</dbReference>
<comment type="similarity">
    <text evidence="2 6">Belongs to the acyl-CoA dehydrogenase family.</text>
</comment>
<protein>
    <submittedName>
        <fullName evidence="10">Acyl-CoA dehydrogenase-like protein</fullName>
    </submittedName>
</protein>
<gene>
    <name evidence="10" type="ordered locus">Mmcs_2618</name>
</gene>
<dbReference type="InterPro" id="IPR037069">
    <property type="entry name" value="AcylCoA_DH/ox_N_sf"/>
</dbReference>
<proteinExistence type="inferred from homology"/>
<dbReference type="InterPro" id="IPR009075">
    <property type="entry name" value="AcylCo_DH/oxidase_C"/>
</dbReference>
<dbReference type="AlphaFoldDB" id="A0A5Q5BK11"/>
<name>A0A5Q5BK11_MYCSS</name>
<evidence type="ECO:0000256" key="3">
    <source>
        <dbReference type="ARBA" id="ARBA00022630"/>
    </source>
</evidence>
<dbReference type="FunFam" id="1.20.140.10:FF:000016">
    <property type="entry name" value="Acyl-CoA dehydrogenase FadE5"/>
    <property type="match status" value="1"/>
</dbReference>
<dbReference type="PANTHER" id="PTHR42803:SF1">
    <property type="entry name" value="BROAD-SPECIFICITY LINEAR ACYL-COA DEHYDROGENASE FADE5"/>
    <property type="match status" value="1"/>
</dbReference>
<dbReference type="InterPro" id="IPR025878">
    <property type="entry name" value="Acyl-CoA_dh-like_C_dom"/>
</dbReference>
<evidence type="ECO:0000313" key="10">
    <source>
        <dbReference type="EMBL" id="ABG08726.1"/>
    </source>
</evidence>
<evidence type="ECO:0000256" key="6">
    <source>
        <dbReference type="RuleBase" id="RU362125"/>
    </source>
</evidence>
<feature type="domain" description="Acyl-CoA dehydrogenase/oxidase C-terminal" evidence="7">
    <location>
        <begin position="287"/>
        <end position="457"/>
    </location>
</feature>
<evidence type="ECO:0000256" key="2">
    <source>
        <dbReference type="ARBA" id="ARBA00009347"/>
    </source>
</evidence>
<dbReference type="InterPro" id="IPR036250">
    <property type="entry name" value="AcylCo_DH-like_C"/>
</dbReference>
<dbReference type="Pfam" id="PF02770">
    <property type="entry name" value="Acyl-CoA_dh_M"/>
    <property type="match status" value="1"/>
</dbReference>
<dbReference type="Gene3D" id="2.40.110.10">
    <property type="entry name" value="Butyryl-CoA Dehydrogenase, subunit A, domain 2"/>
    <property type="match status" value="1"/>
</dbReference>
<accession>A0A5Q5BK11</accession>
<dbReference type="Pfam" id="PF00441">
    <property type="entry name" value="Acyl-CoA_dh_1"/>
    <property type="match status" value="1"/>
</dbReference>
<dbReference type="Gene3D" id="1.20.140.10">
    <property type="entry name" value="Butyryl-CoA Dehydrogenase, subunit A, domain 3"/>
    <property type="match status" value="1"/>
</dbReference>
<keyword evidence="5 6" id="KW-0560">Oxidoreductase</keyword>
<dbReference type="KEGG" id="mmc:Mmcs_2618"/>
<dbReference type="Gene3D" id="1.10.540.10">
    <property type="entry name" value="Acyl-CoA dehydrogenase/oxidase, N-terminal domain"/>
    <property type="match status" value="1"/>
</dbReference>
<evidence type="ECO:0000259" key="7">
    <source>
        <dbReference type="Pfam" id="PF00441"/>
    </source>
</evidence>
<keyword evidence="4 6" id="KW-0274">FAD</keyword>
<dbReference type="SUPFAM" id="SSF47203">
    <property type="entry name" value="Acyl-CoA dehydrogenase C-terminal domain-like"/>
    <property type="match status" value="1"/>
</dbReference>
<keyword evidence="3 6" id="KW-0285">Flavoprotein</keyword>
<dbReference type="EMBL" id="CP000384">
    <property type="protein sequence ID" value="ABG08726.1"/>
    <property type="molecule type" value="Genomic_DNA"/>
</dbReference>
<dbReference type="InterPro" id="IPR006091">
    <property type="entry name" value="Acyl-CoA_Oxase/DH_mid-dom"/>
</dbReference>
<dbReference type="InterPro" id="IPR009100">
    <property type="entry name" value="AcylCoA_DH/oxidase_NM_dom_sf"/>
</dbReference>
<dbReference type="GO" id="GO:0050660">
    <property type="term" value="F:flavin adenine dinucleotide binding"/>
    <property type="evidence" value="ECO:0007669"/>
    <property type="project" value="InterPro"/>
</dbReference>
<dbReference type="GO" id="GO:0016627">
    <property type="term" value="F:oxidoreductase activity, acting on the CH-CH group of donors"/>
    <property type="evidence" value="ECO:0007669"/>
    <property type="project" value="InterPro"/>
</dbReference>
<evidence type="ECO:0000256" key="4">
    <source>
        <dbReference type="ARBA" id="ARBA00022827"/>
    </source>
</evidence>
<comment type="cofactor">
    <cofactor evidence="1 6">
        <name>FAD</name>
        <dbReference type="ChEBI" id="CHEBI:57692"/>
    </cofactor>
</comment>
<evidence type="ECO:0000256" key="1">
    <source>
        <dbReference type="ARBA" id="ARBA00001974"/>
    </source>
</evidence>
<reference evidence="10" key="1">
    <citation type="submission" date="2006-06" db="EMBL/GenBank/DDBJ databases">
        <title>Complete sequence of chromosome of Mycobacterium sp. MCS.</title>
        <authorList>
            <consortium name="US DOE Joint Genome Institute"/>
            <person name="Copeland A."/>
            <person name="Lucas S."/>
            <person name="Lapidus A."/>
            <person name="Barry K."/>
            <person name="Detter J.C."/>
            <person name="Glavina del Rio T."/>
            <person name="Hammon N."/>
            <person name="Israni S."/>
            <person name="Dalin E."/>
            <person name="Tice H."/>
            <person name="Pitluck S."/>
            <person name="Martinez M."/>
            <person name="Schmutz J."/>
            <person name="Larimer F."/>
            <person name="Land M."/>
            <person name="Hauser L."/>
            <person name="Kyrpides N."/>
            <person name="Kim E."/>
            <person name="Miller C.D."/>
            <person name="Hughes J.E."/>
            <person name="Anderson A.J."/>
            <person name="Sims R.C."/>
            <person name="Richardson P."/>
        </authorList>
    </citation>
    <scope>NUCLEOTIDE SEQUENCE [LARGE SCALE GENOMIC DNA]</scope>
    <source>
        <strain evidence="10">MCS</strain>
    </source>
</reference>
<evidence type="ECO:0000259" key="8">
    <source>
        <dbReference type="Pfam" id="PF02770"/>
    </source>
</evidence>
<dbReference type="Pfam" id="PF12806">
    <property type="entry name" value="Acyl-CoA_dh_C"/>
    <property type="match status" value="1"/>
</dbReference>
<feature type="domain" description="Acyl-CoA oxidase/dehydrogenase middle" evidence="8">
    <location>
        <begin position="162"/>
        <end position="271"/>
    </location>
</feature>
<dbReference type="SUPFAM" id="SSF56645">
    <property type="entry name" value="Acyl-CoA dehydrogenase NM domain-like"/>
    <property type="match status" value="1"/>
</dbReference>
<dbReference type="InterPro" id="IPR052166">
    <property type="entry name" value="Diverse_Acyl-CoA_DH"/>
</dbReference>
<organism evidence="10">
    <name type="scientific">Mycobacterium sp. (strain MCS)</name>
    <dbReference type="NCBI Taxonomy" id="164756"/>
    <lineage>
        <taxon>Bacteria</taxon>
        <taxon>Bacillati</taxon>
        <taxon>Actinomycetota</taxon>
        <taxon>Actinomycetes</taxon>
        <taxon>Mycobacteriales</taxon>
        <taxon>Mycobacteriaceae</taxon>
        <taxon>Mycobacterium</taxon>
    </lineage>
</organism>
<dbReference type="PANTHER" id="PTHR42803">
    <property type="entry name" value="ACYL-COA DEHYDROGENASE"/>
    <property type="match status" value="1"/>
</dbReference>
<evidence type="ECO:0000256" key="5">
    <source>
        <dbReference type="ARBA" id="ARBA00023002"/>
    </source>
</evidence>
<evidence type="ECO:0000259" key="9">
    <source>
        <dbReference type="Pfam" id="PF12806"/>
    </source>
</evidence>